<reference evidence="1 2" key="1">
    <citation type="journal article" date="2018" name="Front. Plant Sci.">
        <title>Red Clover (Trifolium pratense) and Zigzag Clover (T. medium) - A Picture of Genomic Similarities and Differences.</title>
        <authorList>
            <person name="Dluhosova J."/>
            <person name="Istvanek J."/>
            <person name="Nedelnik J."/>
            <person name="Repkova J."/>
        </authorList>
    </citation>
    <scope>NUCLEOTIDE SEQUENCE [LARGE SCALE GENOMIC DNA]</scope>
    <source>
        <strain evidence="2">cv. 10/8</strain>
        <tissue evidence="1">Leaf</tissue>
    </source>
</reference>
<evidence type="ECO:0000313" key="2">
    <source>
        <dbReference type="Proteomes" id="UP000265520"/>
    </source>
</evidence>
<name>A0A392TWB8_9FABA</name>
<evidence type="ECO:0000313" key="1">
    <source>
        <dbReference type="EMBL" id="MCI64994.1"/>
    </source>
</evidence>
<dbReference type="Proteomes" id="UP000265520">
    <property type="component" value="Unassembled WGS sequence"/>
</dbReference>
<organism evidence="1 2">
    <name type="scientific">Trifolium medium</name>
    <dbReference type="NCBI Taxonomy" id="97028"/>
    <lineage>
        <taxon>Eukaryota</taxon>
        <taxon>Viridiplantae</taxon>
        <taxon>Streptophyta</taxon>
        <taxon>Embryophyta</taxon>
        <taxon>Tracheophyta</taxon>
        <taxon>Spermatophyta</taxon>
        <taxon>Magnoliopsida</taxon>
        <taxon>eudicotyledons</taxon>
        <taxon>Gunneridae</taxon>
        <taxon>Pentapetalae</taxon>
        <taxon>rosids</taxon>
        <taxon>fabids</taxon>
        <taxon>Fabales</taxon>
        <taxon>Fabaceae</taxon>
        <taxon>Papilionoideae</taxon>
        <taxon>50 kb inversion clade</taxon>
        <taxon>NPAAA clade</taxon>
        <taxon>Hologalegina</taxon>
        <taxon>IRL clade</taxon>
        <taxon>Trifolieae</taxon>
        <taxon>Trifolium</taxon>
    </lineage>
</organism>
<protein>
    <submittedName>
        <fullName evidence="1">Uncharacterized protein</fullName>
    </submittedName>
</protein>
<dbReference type="AlphaFoldDB" id="A0A392TWB8"/>
<proteinExistence type="predicted"/>
<sequence>DETRSWFFDLPLARRAGVLAQGVVEASGPGLCVLSLAHGAALLAQRAGTGIKCPILFCSTRERERG</sequence>
<feature type="non-terminal residue" evidence="1">
    <location>
        <position position="1"/>
    </location>
</feature>
<comment type="caution">
    <text evidence="1">The sequence shown here is derived from an EMBL/GenBank/DDBJ whole genome shotgun (WGS) entry which is preliminary data.</text>
</comment>
<dbReference type="EMBL" id="LXQA010667496">
    <property type="protein sequence ID" value="MCI64994.1"/>
    <property type="molecule type" value="Genomic_DNA"/>
</dbReference>
<keyword evidence="2" id="KW-1185">Reference proteome</keyword>
<accession>A0A392TWB8</accession>